<dbReference type="RefSeq" id="WP_094483770.1">
    <property type="nucleotide sequence ID" value="NZ_NOZR01000027.1"/>
</dbReference>
<dbReference type="InterPro" id="IPR015943">
    <property type="entry name" value="WD40/YVTN_repeat-like_dom_sf"/>
</dbReference>
<dbReference type="InterPro" id="IPR011047">
    <property type="entry name" value="Quinoprotein_ADH-like_sf"/>
</dbReference>
<keyword evidence="1" id="KW-0812">Transmembrane</keyword>
<dbReference type="OrthoDB" id="5182370at2"/>
<keyword evidence="3" id="KW-1185">Reference proteome</keyword>
<evidence type="ECO:0000256" key="1">
    <source>
        <dbReference type="SAM" id="Phobius"/>
    </source>
</evidence>
<gene>
    <name evidence="2" type="ORF">CG716_24740</name>
</gene>
<dbReference type="AlphaFoldDB" id="A0A255D955"/>
<dbReference type="EMBL" id="NOZR01000027">
    <property type="protein sequence ID" value="OYN75620.1"/>
    <property type="molecule type" value="Genomic_DNA"/>
</dbReference>
<organism evidence="2 3">
    <name type="scientific">Mycolicibacterium sphagni</name>
    <dbReference type="NCBI Taxonomy" id="1786"/>
    <lineage>
        <taxon>Bacteria</taxon>
        <taxon>Bacillati</taxon>
        <taxon>Actinomycetota</taxon>
        <taxon>Actinomycetes</taxon>
        <taxon>Mycobacteriales</taxon>
        <taxon>Mycobacteriaceae</taxon>
        <taxon>Mycolicibacterium</taxon>
    </lineage>
</organism>
<sequence>MVRPERRTKGDLVAAATIAVVVVVVAALFWWNSSARATISRPATSAAPNPVPARVVPDTLHQLWTAASPRTLSPIVVGGTVVSGDGHTVAGLDPQTGQNRWTYARDIDLCGVSYVYDLAVAVYPDIRGCGQVSSINGGTGQRGPTRTAYADKHVVLSSNGSAVLSAGPTRLELWRSDLVRMLSYGEIDARVKPVNQGLGTGCTLMSSAASDEAAAVTEACRDQKDLRLTLLKPAKEEDEPDTKNVALPGVATDSEARVLAVAGTTTAVYLPSPQPEIAVYDDTGTKVSSTLLKKPPVLANSAQAVTRAGDLFTWWTGDSVEVFDARLSYRYTIESTGPVGTLGPGAMMAGKLLIPLTTGIGVYDPTSGTNERIIAVTHPAGSGPVVPTVTGSMVIEQHGAALAAYGP</sequence>
<evidence type="ECO:0000313" key="2">
    <source>
        <dbReference type="EMBL" id="OYN75620.1"/>
    </source>
</evidence>
<dbReference type="Proteomes" id="UP000216063">
    <property type="component" value="Unassembled WGS sequence"/>
</dbReference>
<reference evidence="2 3" key="1">
    <citation type="submission" date="2017-07" db="EMBL/GenBank/DDBJ databases">
        <title>The new phylogeny of genus Mycobacterium.</title>
        <authorList>
            <person name="Tortoli E."/>
            <person name="Trovato A."/>
            <person name="Cirillo D.M."/>
        </authorList>
    </citation>
    <scope>NUCLEOTIDE SEQUENCE [LARGE SCALE GENOMIC DNA]</scope>
    <source>
        <strain evidence="2 3">ATCC 33027</strain>
    </source>
</reference>
<keyword evidence="1" id="KW-1133">Transmembrane helix</keyword>
<name>A0A255D955_9MYCO</name>
<feature type="transmembrane region" description="Helical" evidence="1">
    <location>
        <begin position="12"/>
        <end position="31"/>
    </location>
</feature>
<dbReference type="SUPFAM" id="SSF50998">
    <property type="entry name" value="Quinoprotein alcohol dehydrogenase-like"/>
    <property type="match status" value="2"/>
</dbReference>
<protein>
    <submittedName>
        <fullName evidence="2">Uncharacterized protein</fullName>
    </submittedName>
</protein>
<evidence type="ECO:0000313" key="3">
    <source>
        <dbReference type="Proteomes" id="UP000216063"/>
    </source>
</evidence>
<proteinExistence type="predicted"/>
<dbReference type="Gene3D" id="2.130.10.10">
    <property type="entry name" value="YVTN repeat-like/Quinoprotein amine dehydrogenase"/>
    <property type="match status" value="1"/>
</dbReference>
<accession>A0A255D955</accession>
<comment type="caution">
    <text evidence="2">The sequence shown here is derived from an EMBL/GenBank/DDBJ whole genome shotgun (WGS) entry which is preliminary data.</text>
</comment>
<keyword evidence="1" id="KW-0472">Membrane</keyword>